<reference evidence="2 3" key="1">
    <citation type="submission" date="2018-08" db="EMBL/GenBank/DDBJ databases">
        <title>Lysobacter sp. zong2l5, whole genome shotgun sequence.</title>
        <authorList>
            <person name="Zhang X."/>
            <person name="Feng G."/>
            <person name="Zhu H."/>
        </authorList>
    </citation>
    <scope>NUCLEOTIDE SEQUENCE [LARGE SCALE GENOMIC DNA]</scope>
    <source>
        <strain evidence="3">zong2l5</strain>
    </source>
</reference>
<keyword evidence="1" id="KW-0732">Signal</keyword>
<dbReference type="Proteomes" id="UP000264492">
    <property type="component" value="Unassembled WGS sequence"/>
</dbReference>
<keyword evidence="3" id="KW-1185">Reference proteome</keyword>
<name>A0A371K3E9_9GAMM</name>
<dbReference type="Pfam" id="PF11199">
    <property type="entry name" value="DUF2891"/>
    <property type="match status" value="1"/>
</dbReference>
<dbReference type="InterPro" id="IPR021365">
    <property type="entry name" value="DUF2891"/>
</dbReference>
<evidence type="ECO:0000256" key="1">
    <source>
        <dbReference type="SAM" id="SignalP"/>
    </source>
</evidence>
<dbReference type="OrthoDB" id="9779797at2"/>
<evidence type="ECO:0000313" key="3">
    <source>
        <dbReference type="Proteomes" id="UP000264492"/>
    </source>
</evidence>
<feature type="signal peptide" evidence="1">
    <location>
        <begin position="1"/>
        <end position="20"/>
    </location>
</feature>
<protein>
    <submittedName>
        <fullName evidence="2">DUF2891 domain-containing protein</fullName>
    </submittedName>
</protein>
<evidence type="ECO:0000313" key="2">
    <source>
        <dbReference type="EMBL" id="RDZ28443.1"/>
    </source>
</evidence>
<dbReference type="AlphaFoldDB" id="A0A371K3E9"/>
<accession>A0A371K3E9</accession>
<dbReference type="EMBL" id="QTSU01000001">
    <property type="protein sequence ID" value="RDZ28443.1"/>
    <property type="molecule type" value="Genomic_DNA"/>
</dbReference>
<sequence length="374" mass="40781">MAKWLAIGVLCGSAATAAAAAPQPEPGSVTGVATDTVLDEARATRFARLALDCVGREYPNKISQQLRGDGDVKPPRQLYPAFYGCYDWHSSVHGHWLLVRLLQLHPQAEFAPAAREALAANLTAERIAGELAGLRSGSDETFERPYGLAWLLQLGAQLRGWDDPQGRQWAAALEPLEREAAARLLRWLPKLTMPIRAGEHSQTAFAFGLALDWTQRSGDTALREALLARSRDFYLRDSKCPLAYEPSGQDFLSPCLAEADLMRRVLPPVDYAIWLATFLPQVPRKADASWLAPGVVLDPSDGKLAHLDGLNLSRAWMLQGIVKGLPPRDPRVPALRAAADRHAQDGLKAVSDVHYAGAHWLGSFATYLLAPPAP</sequence>
<gene>
    <name evidence="2" type="ORF">DX914_04730</name>
</gene>
<proteinExistence type="predicted"/>
<comment type="caution">
    <text evidence="2">The sequence shown here is derived from an EMBL/GenBank/DDBJ whole genome shotgun (WGS) entry which is preliminary data.</text>
</comment>
<feature type="chain" id="PRO_5016985572" evidence="1">
    <location>
        <begin position="21"/>
        <end position="374"/>
    </location>
</feature>
<organism evidence="2 3">
    <name type="scientific">Lysobacter silvisoli</name>
    <dbReference type="NCBI Taxonomy" id="2293254"/>
    <lineage>
        <taxon>Bacteria</taxon>
        <taxon>Pseudomonadati</taxon>
        <taxon>Pseudomonadota</taxon>
        <taxon>Gammaproteobacteria</taxon>
        <taxon>Lysobacterales</taxon>
        <taxon>Lysobacteraceae</taxon>
        <taxon>Lysobacter</taxon>
    </lineage>
</organism>